<accession>A0A183ES23</accession>
<feature type="region of interest" description="Disordered" evidence="1">
    <location>
        <begin position="31"/>
        <end position="50"/>
    </location>
</feature>
<reference evidence="4" key="1">
    <citation type="submission" date="2016-06" db="UniProtKB">
        <authorList>
            <consortium name="WormBaseParasite"/>
        </authorList>
    </citation>
    <scope>IDENTIFICATION</scope>
</reference>
<sequence>ISFDQVITRACQRDPTLRYCIEARDRNITNASGGRSQYASKNTGRILPEDDPGSRVFNRLLADPVAEKEVFRSSTRELPLHEASSASTETNDPFCDEDEDRYNHYCHDVIERSSSTQQELFKYCIDYEIKCPHKTVNKKNTGATRAYTMVPKLLEVSSVTSPYSDSTGSVRYLCNDIWDIALTR</sequence>
<evidence type="ECO:0000313" key="2">
    <source>
        <dbReference type="EMBL" id="VDN41926.1"/>
    </source>
</evidence>
<gene>
    <name evidence="2" type="ORF">GPUH_LOCUS23763</name>
</gene>
<feature type="compositionally biased region" description="Polar residues" evidence="1">
    <location>
        <begin position="31"/>
        <end position="43"/>
    </location>
</feature>
<keyword evidence="3" id="KW-1185">Reference proteome</keyword>
<dbReference type="Proteomes" id="UP000271098">
    <property type="component" value="Unassembled WGS sequence"/>
</dbReference>
<organism evidence="4">
    <name type="scientific">Gongylonema pulchrum</name>
    <dbReference type="NCBI Taxonomy" id="637853"/>
    <lineage>
        <taxon>Eukaryota</taxon>
        <taxon>Metazoa</taxon>
        <taxon>Ecdysozoa</taxon>
        <taxon>Nematoda</taxon>
        <taxon>Chromadorea</taxon>
        <taxon>Rhabditida</taxon>
        <taxon>Spirurina</taxon>
        <taxon>Spiruromorpha</taxon>
        <taxon>Spiruroidea</taxon>
        <taxon>Gongylonematidae</taxon>
        <taxon>Gongylonema</taxon>
    </lineage>
</organism>
<evidence type="ECO:0000313" key="4">
    <source>
        <dbReference type="WBParaSite" id="GPUH_0002379401-mRNA-1"/>
    </source>
</evidence>
<dbReference type="AlphaFoldDB" id="A0A183ES23"/>
<dbReference type="WBParaSite" id="GPUH_0002379401-mRNA-1">
    <property type="protein sequence ID" value="GPUH_0002379401-mRNA-1"/>
    <property type="gene ID" value="GPUH_0002379401"/>
</dbReference>
<name>A0A183ES23_9BILA</name>
<proteinExistence type="predicted"/>
<protein>
    <submittedName>
        <fullName evidence="4">CPG4 domain-containing protein</fullName>
    </submittedName>
</protein>
<feature type="region of interest" description="Disordered" evidence="1">
    <location>
        <begin position="74"/>
        <end position="94"/>
    </location>
</feature>
<evidence type="ECO:0000256" key="1">
    <source>
        <dbReference type="SAM" id="MobiDB-lite"/>
    </source>
</evidence>
<evidence type="ECO:0000313" key="3">
    <source>
        <dbReference type="Proteomes" id="UP000271098"/>
    </source>
</evidence>
<dbReference type="EMBL" id="UYRT01098904">
    <property type="protein sequence ID" value="VDN41926.1"/>
    <property type="molecule type" value="Genomic_DNA"/>
</dbReference>
<reference evidence="2 3" key="2">
    <citation type="submission" date="2018-11" db="EMBL/GenBank/DDBJ databases">
        <authorList>
            <consortium name="Pathogen Informatics"/>
        </authorList>
    </citation>
    <scope>NUCLEOTIDE SEQUENCE [LARGE SCALE GENOMIC DNA]</scope>
</reference>